<comment type="caution">
    <text evidence="6">The sequence shown here is derived from an EMBL/GenBank/DDBJ whole genome shotgun (WGS) entry which is preliminary data.</text>
</comment>
<evidence type="ECO:0000313" key="7">
    <source>
        <dbReference type="Proteomes" id="UP000826271"/>
    </source>
</evidence>
<evidence type="ECO:0000259" key="5">
    <source>
        <dbReference type="Pfam" id="PF03168"/>
    </source>
</evidence>
<feature type="domain" description="Late embryogenesis abundant protein LEA-2 subgroup" evidence="5">
    <location>
        <begin position="38"/>
        <end position="128"/>
    </location>
</feature>
<keyword evidence="7" id="KW-1185">Reference proteome</keyword>
<protein>
    <recommendedName>
        <fullName evidence="5">Late embryogenesis abundant protein LEA-2 subgroup domain-containing protein</fullName>
    </recommendedName>
</protein>
<dbReference type="AlphaFoldDB" id="A0AAV6WCG9"/>
<name>A0AAV6WCG9_9LAMI</name>
<reference evidence="6" key="1">
    <citation type="submission" date="2019-10" db="EMBL/GenBank/DDBJ databases">
        <authorList>
            <person name="Zhang R."/>
            <person name="Pan Y."/>
            <person name="Wang J."/>
            <person name="Ma R."/>
            <person name="Yu S."/>
        </authorList>
    </citation>
    <scope>NUCLEOTIDE SEQUENCE</scope>
    <source>
        <strain evidence="6">LA-IB0</strain>
        <tissue evidence="6">Leaf</tissue>
    </source>
</reference>
<dbReference type="InterPro" id="IPR004864">
    <property type="entry name" value="LEA_2"/>
</dbReference>
<gene>
    <name evidence="6" type="ORF">BUALT_Bualt18G0023700</name>
</gene>
<dbReference type="PANTHER" id="PTHR31234:SF72">
    <property type="entry name" value="NDR1_HIN1-LIKE PROTEIN 6"/>
    <property type="match status" value="1"/>
</dbReference>
<dbReference type="Proteomes" id="UP000826271">
    <property type="component" value="Unassembled WGS sequence"/>
</dbReference>
<keyword evidence="4" id="KW-0472">Membrane</keyword>
<accession>A0AAV6WCG9</accession>
<keyword evidence="2" id="KW-0812">Transmembrane</keyword>
<evidence type="ECO:0000256" key="4">
    <source>
        <dbReference type="ARBA" id="ARBA00023136"/>
    </source>
</evidence>
<keyword evidence="3" id="KW-1133">Transmembrane helix</keyword>
<dbReference type="PANTHER" id="PTHR31234">
    <property type="entry name" value="LATE EMBRYOGENESIS ABUNDANT (LEA) HYDROXYPROLINE-RICH GLYCOPROTEIN FAMILY"/>
    <property type="match status" value="1"/>
</dbReference>
<evidence type="ECO:0000256" key="2">
    <source>
        <dbReference type="ARBA" id="ARBA00022692"/>
    </source>
</evidence>
<proteinExistence type="predicted"/>
<dbReference type="EMBL" id="WHWC01000018">
    <property type="protein sequence ID" value="KAG8364680.1"/>
    <property type="molecule type" value="Genomic_DNA"/>
</dbReference>
<dbReference type="Pfam" id="PF03168">
    <property type="entry name" value="LEA_2"/>
    <property type="match status" value="1"/>
</dbReference>
<dbReference type="GO" id="GO:0005886">
    <property type="term" value="C:plasma membrane"/>
    <property type="evidence" value="ECO:0007669"/>
    <property type="project" value="TreeGrafter"/>
</dbReference>
<evidence type="ECO:0000313" key="6">
    <source>
        <dbReference type="EMBL" id="KAG8364680.1"/>
    </source>
</evidence>
<sequence length="380" mass="41756">MYDPKLPSYNIDGIEVKAFDIQPDNNTLNTELVIAVYAENPNKKIGFDYIKGSWMDVKYSDINICGGDLPEFEQDNKNTTHMHVSLKGKTQFGSGLQQSLAENRRSQKIPLVVKLNVLVSVVLGKLQLRSCRVSIACNIVVDNLDPNKQINIISRETEIRARISSDRVNIVDSYGKESVIKYTSHVTAFVGEVESLWRRNREAESRASSSVSLENAPNSAVVSGEVPVAANSAAVSGKVPVEKSSSVPNPKLSSGWGFSVVRREMVGLGDFQEDHSEVKDSSPRTRTIEVDIVSDICCTFTVLEPRGAKVCNSFRAKISVDLCVVIIPGIVVDEIHEDVIVNREIEDENSTSCKEISIANNSPDGNLTLEAPQTKALKYV</sequence>
<organism evidence="6 7">
    <name type="scientific">Buddleja alternifolia</name>
    <dbReference type="NCBI Taxonomy" id="168488"/>
    <lineage>
        <taxon>Eukaryota</taxon>
        <taxon>Viridiplantae</taxon>
        <taxon>Streptophyta</taxon>
        <taxon>Embryophyta</taxon>
        <taxon>Tracheophyta</taxon>
        <taxon>Spermatophyta</taxon>
        <taxon>Magnoliopsida</taxon>
        <taxon>eudicotyledons</taxon>
        <taxon>Gunneridae</taxon>
        <taxon>Pentapetalae</taxon>
        <taxon>asterids</taxon>
        <taxon>lamiids</taxon>
        <taxon>Lamiales</taxon>
        <taxon>Scrophulariaceae</taxon>
        <taxon>Buddlejeae</taxon>
        <taxon>Buddleja</taxon>
    </lineage>
</organism>
<evidence type="ECO:0000256" key="1">
    <source>
        <dbReference type="ARBA" id="ARBA00004167"/>
    </source>
</evidence>
<dbReference type="InterPro" id="IPR044839">
    <property type="entry name" value="NDR1-like"/>
</dbReference>
<evidence type="ECO:0000256" key="3">
    <source>
        <dbReference type="ARBA" id="ARBA00022989"/>
    </source>
</evidence>
<comment type="subcellular location">
    <subcellularLocation>
        <location evidence="1">Membrane</location>
        <topology evidence="1">Single-pass membrane protein</topology>
    </subcellularLocation>
</comment>
<dbReference type="GO" id="GO:0098542">
    <property type="term" value="P:defense response to other organism"/>
    <property type="evidence" value="ECO:0007669"/>
    <property type="project" value="InterPro"/>
</dbReference>